<feature type="compositionally biased region" description="Basic and acidic residues" evidence="4">
    <location>
        <begin position="93"/>
        <end position="104"/>
    </location>
</feature>
<organism evidence="5 6">
    <name type="scientific">Nyssa sinensis</name>
    <dbReference type="NCBI Taxonomy" id="561372"/>
    <lineage>
        <taxon>Eukaryota</taxon>
        <taxon>Viridiplantae</taxon>
        <taxon>Streptophyta</taxon>
        <taxon>Embryophyta</taxon>
        <taxon>Tracheophyta</taxon>
        <taxon>Spermatophyta</taxon>
        <taxon>Magnoliopsida</taxon>
        <taxon>eudicotyledons</taxon>
        <taxon>Gunneridae</taxon>
        <taxon>Pentapetalae</taxon>
        <taxon>asterids</taxon>
        <taxon>Cornales</taxon>
        <taxon>Nyssaceae</taxon>
        <taxon>Nyssa</taxon>
    </lineage>
</organism>
<sequence>MSTQRRFAPATELEKRKRIDNGEINGKKKKARDDIGGKKATTTTTEDDEEVEEFFAILRRIHVAVKYFEKSDKNAGRNLTAWNPSFEWEDFEEARPKSVGERTGLDLNADPASNESDVSKYSDLKALVFLFCCCSCS</sequence>
<dbReference type="InterPro" id="IPR034577">
    <property type="entry name" value="NIMIN-2"/>
</dbReference>
<comment type="subcellular location">
    <subcellularLocation>
        <location evidence="1">Nucleus</location>
    </subcellularLocation>
</comment>
<evidence type="ECO:0000256" key="4">
    <source>
        <dbReference type="SAM" id="MobiDB-lite"/>
    </source>
</evidence>
<dbReference type="PANTHER" id="PTHR35735">
    <property type="entry name" value="PROTEIN NIM1-INTERACTING 2"/>
    <property type="match status" value="1"/>
</dbReference>
<dbReference type="PANTHER" id="PTHR35735:SF8">
    <property type="entry name" value="PROTEIN NIM1-INTERACTING 2"/>
    <property type="match status" value="1"/>
</dbReference>
<evidence type="ECO:0000313" key="6">
    <source>
        <dbReference type="Proteomes" id="UP000325577"/>
    </source>
</evidence>
<evidence type="ECO:0000256" key="1">
    <source>
        <dbReference type="ARBA" id="ARBA00004123"/>
    </source>
</evidence>
<feature type="compositionally biased region" description="Basic and acidic residues" evidence="4">
    <location>
        <begin position="12"/>
        <end position="21"/>
    </location>
</feature>
<comment type="similarity">
    <text evidence="2">Belongs to the NPR1-interactor family.</text>
</comment>
<keyword evidence="6" id="KW-1185">Reference proteome</keyword>
<dbReference type="Pfam" id="PF15699">
    <property type="entry name" value="NPR1_interact"/>
    <property type="match status" value="1"/>
</dbReference>
<proteinExistence type="inferred from homology"/>
<name>A0A5J5AHF0_9ASTE</name>
<dbReference type="OrthoDB" id="1098796at2759"/>
<dbReference type="GO" id="GO:0005634">
    <property type="term" value="C:nucleus"/>
    <property type="evidence" value="ECO:0007669"/>
    <property type="project" value="UniProtKB-SubCell"/>
</dbReference>
<accession>A0A5J5AHF0</accession>
<dbReference type="GO" id="GO:0010112">
    <property type="term" value="P:regulation of systemic acquired resistance"/>
    <property type="evidence" value="ECO:0007669"/>
    <property type="project" value="InterPro"/>
</dbReference>
<keyword evidence="3" id="KW-0539">Nucleus</keyword>
<dbReference type="InterPro" id="IPR031425">
    <property type="entry name" value="NPR1/NH1-interacting"/>
</dbReference>
<dbReference type="Proteomes" id="UP000325577">
    <property type="component" value="Linkage Group LG20"/>
</dbReference>
<dbReference type="EMBL" id="CM018044">
    <property type="protein sequence ID" value="KAA8529176.1"/>
    <property type="molecule type" value="Genomic_DNA"/>
</dbReference>
<evidence type="ECO:0000313" key="5">
    <source>
        <dbReference type="EMBL" id="KAA8529176.1"/>
    </source>
</evidence>
<protein>
    <submittedName>
        <fullName evidence="5">Uncharacterized protein</fullName>
    </submittedName>
</protein>
<evidence type="ECO:0000256" key="2">
    <source>
        <dbReference type="ARBA" id="ARBA00009937"/>
    </source>
</evidence>
<reference evidence="5 6" key="1">
    <citation type="submission" date="2019-09" db="EMBL/GenBank/DDBJ databases">
        <title>A chromosome-level genome assembly of the Chinese tupelo Nyssa sinensis.</title>
        <authorList>
            <person name="Yang X."/>
            <person name="Kang M."/>
            <person name="Yang Y."/>
            <person name="Xiong H."/>
            <person name="Wang M."/>
            <person name="Zhang Z."/>
            <person name="Wang Z."/>
            <person name="Wu H."/>
            <person name="Ma T."/>
            <person name="Liu J."/>
            <person name="Xi Z."/>
        </authorList>
    </citation>
    <scope>NUCLEOTIDE SEQUENCE [LARGE SCALE GENOMIC DNA]</scope>
    <source>
        <strain evidence="5">J267</strain>
        <tissue evidence="5">Leaf</tissue>
    </source>
</reference>
<dbReference type="AlphaFoldDB" id="A0A5J5AHF0"/>
<gene>
    <name evidence="5" type="ORF">F0562_034025</name>
</gene>
<evidence type="ECO:0000256" key="3">
    <source>
        <dbReference type="ARBA" id="ARBA00023242"/>
    </source>
</evidence>
<feature type="region of interest" description="Disordered" evidence="4">
    <location>
        <begin position="1"/>
        <end position="48"/>
    </location>
</feature>
<feature type="region of interest" description="Disordered" evidence="4">
    <location>
        <begin position="93"/>
        <end position="113"/>
    </location>
</feature>